<reference evidence="2" key="3">
    <citation type="submission" date="2020-10" db="EMBL/GenBank/DDBJ databases">
        <authorList>
            <consortium name="NCBI Pathogen Detection Project"/>
        </authorList>
    </citation>
    <scope>NUCLEOTIDE SEQUENCE</scope>
    <source>
        <strain evidence="2">CAVp300</strain>
    </source>
</reference>
<dbReference type="EMBL" id="MWPR01000013">
    <property type="protein sequence ID" value="ORJ50332.1"/>
    <property type="molecule type" value="Genomic_DNA"/>
</dbReference>
<dbReference type="Proteomes" id="UP000867740">
    <property type="component" value="Unassembled WGS sequence"/>
</dbReference>
<dbReference type="EMBL" id="DACSUM010000032">
    <property type="protein sequence ID" value="HAT3583261.1"/>
    <property type="molecule type" value="Genomic_DNA"/>
</dbReference>
<evidence type="ECO:0000313" key="6">
    <source>
        <dbReference type="Proteomes" id="UP000867740"/>
    </source>
</evidence>
<evidence type="ECO:0000259" key="1">
    <source>
        <dbReference type="Pfam" id="PF24295"/>
    </source>
</evidence>
<sequence length="65" mass="7167">MQSNNPDITMLHYDAADAVWVSAVHCLLFNAFRFTTGKSYTVLIATVIKAKKARLYEVTFAAGKG</sequence>
<proteinExistence type="predicted"/>
<name>A0A9P3TAX2_KLUIN</name>
<evidence type="ECO:0000313" key="2">
    <source>
        <dbReference type="EMBL" id="HAT3583261.1"/>
    </source>
</evidence>
<evidence type="ECO:0000313" key="5">
    <source>
        <dbReference type="Proteomes" id="UP000192521"/>
    </source>
</evidence>
<dbReference type="AlphaFoldDB" id="A0A9P3TAX2"/>
<dbReference type="Pfam" id="PF24295">
    <property type="entry name" value="DUF7480"/>
    <property type="match status" value="1"/>
</dbReference>
<accession>A0A9P3TAX2</accession>
<reference evidence="2" key="2">
    <citation type="journal article" date="2018" name="Genome Biol.">
        <title>SKESA: strategic k-mer extension for scrupulous assemblies.</title>
        <authorList>
            <person name="Souvorov A."/>
            <person name="Agarwala R."/>
            <person name="Lipman D.J."/>
        </authorList>
    </citation>
    <scope>NUCLEOTIDE SEQUENCE</scope>
    <source>
        <strain evidence="2">CAVp300</strain>
    </source>
</reference>
<evidence type="ECO:0000313" key="4">
    <source>
        <dbReference type="EMBL" id="ORJ50332.1"/>
    </source>
</evidence>
<dbReference type="InterPro" id="IPR055903">
    <property type="entry name" value="DUF7480"/>
</dbReference>
<dbReference type="Proteomes" id="UP000192521">
    <property type="component" value="Unassembled WGS sequence"/>
</dbReference>
<dbReference type="OrthoDB" id="6563712at2"/>
<evidence type="ECO:0000313" key="3">
    <source>
        <dbReference type="EMBL" id="HAT3585302.1"/>
    </source>
</evidence>
<reference evidence="4 5" key="1">
    <citation type="submission" date="2017-02" db="EMBL/GenBank/DDBJ databases">
        <title>Draft genome sequence of a Kluyvera intermedia isolate from a patient with a pancreatic abscess.</title>
        <authorList>
            <person name="Thele R."/>
        </authorList>
    </citation>
    <scope>NUCLEOTIDE SEQUENCE [LARGE SCALE GENOMIC DNA]</scope>
    <source>
        <strain evidence="4 5">FOSA7093</strain>
    </source>
</reference>
<comment type="caution">
    <text evidence="2">The sequence shown here is derived from an EMBL/GenBank/DDBJ whole genome shotgun (WGS) entry which is preliminary data.</text>
</comment>
<organism evidence="2 6">
    <name type="scientific">Kluyvera intermedia</name>
    <name type="common">Enterobacter intermedius</name>
    <dbReference type="NCBI Taxonomy" id="61648"/>
    <lineage>
        <taxon>Bacteria</taxon>
        <taxon>Pseudomonadati</taxon>
        <taxon>Pseudomonadota</taxon>
        <taxon>Gammaproteobacteria</taxon>
        <taxon>Enterobacterales</taxon>
        <taxon>Enterobacteriaceae</taxon>
        <taxon>Kluyvera</taxon>
    </lineage>
</organism>
<gene>
    <name evidence="4" type="ORF">B2M27_11065</name>
    <name evidence="2" type="ORF">I8531_003594</name>
    <name evidence="3" type="ORF">I8531_005735</name>
</gene>
<feature type="domain" description="DUF7480" evidence="1">
    <location>
        <begin position="3"/>
        <end position="62"/>
    </location>
</feature>
<protein>
    <recommendedName>
        <fullName evidence="1">DUF7480 domain-containing protein</fullName>
    </recommendedName>
</protein>
<dbReference type="EMBL" id="DACSUM010000146">
    <property type="protein sequence ID" value="HAT3585302.1"/>
    <property type="molecule type" value="Genomic_DNA"/>
</dbReference>
<keyword evidence="5" id="KW-1185">Reference proteome</keyword>